<dbReference type="EMBL" id="LODT01000037">
    <property type="protein sequence ID" value="KYQ90244.1"/>
    <property type="molecule type" value="Genomic_DNA"/>
</dbReference>
<protein>
    <submittedName>
        <fullName evidence="1">Uncharacterized protein</fullName>
    </submittedName>
</protein>
<sequence length="73" mass="8381">MSDYVRMLLTKLHKSTVKISIKVYIKGSQEWMTIILRPFSVTVNTVSLTITKNNQLNKNTLILLQMGIPFVDL</sequence>
<organism evidence="1 2">
    <name type="scientific">Tieghemostelium lacteum</name>
    <name type="common">Slime mold</name>
    <name type="synonym">Dictyostelium lacteum</name>
    <dbReference type="NCBI Taxonomy" id="361077"/>
    <lineage>
        <taxon>Eukaryota</taxon>
        <taxon>Amoebozoa</taxon>
        <taxon>Evosea</taxon>
        <taxon>Eumycetozoa</taxon>
        <taxon>Dictyostelia</taxon>
        <taxon>Dictyosteliales</taxon>
        <taxon>Raperosteliaceae</taxon>
        <taxon>Tieghemostelium</taxon>
    </lineage>
</organism>
<dbReference type="Proteomes" id="UP000076078">
    <property type="component" value="Unassembled WGS sequence"/>
</dbReference>
<dbReference type="AlphaFoldDB" id="A0A151Z8U5"/>
<gene>
    <name evidence="1" type="ORF">DLAC_08847</name>
</gene>
<evidence type="ECO:0000313" key="1">
    <source>
        <dbReference type="EMBL" id="KYQ90244.1"/>
    </source>
</evidence>
<evidence type="ECO:0000313" key="2">
    <source>
        <dbReference type="Proteomes" id="UP000076078"/>
    </source>
</evidence>
<proteinExistence type="predicted"/>
<comment type="caution">
    <text evidence="1">The sequence shown here is derived from an EMBL/GenBank/DDBJ whole genome shotgun (WGS) entry which is preliminary data.</text>
</comment>
<keyword evidence="2" id="KW-1185">Reference proteome</keyword>
<dbReference type="InParanoid" id="A0A151Z8U5"/>
<name>A0A151Z8U5_TIELA</name>
<reference evidence="1 2" key="1">
    <citation type="submission" date="2015-12" db="EMBL/GenBank/DDBJ databases">
        <title>Dictyostelia acquired genes for synthesis and detection of signals that induce cell-type specialization by lateral gene transfer from prokaryotes.</title>
        <authorList>
            <person name="Gloeckner G."/>
            <person name="Schaap P."/>
        </authorList>
    </citation>
    <scope>NUCLEOTIDE SEQUENCE [LARGE SCALE GENOMIC DNA]</scope>
    <source>
        <strain evidence="1 2">TK</strain>
    </source>
</reference>
<accession>A0A151Z8U5</accession>